<protein>
    <recommendedName>
        <fullName evidence="3">Lipoprotein</fullName>
    </recommendedName>
</protein>
<dbReference type="Proteomes" id="UP001257914">
    <property type="component" value="Unassembled WGS sequence"/>
</dbReference>
<evidence type="ECO:0000313" key="1">
    <source>
        <dbReference type="EMBL" id="MDU0114297.1"/>
    </source>
</evidence>
<evidence type="ECO:0000313" key="2">
    <source>
        <dbReference type="Proteomes" id="UP001257914"/>
    </source>
</evidence>
<reference evidence="1 2" key="1">
    <citation type="submission" date="2023-10" db="EMBL/GenBank/DDBJ databases">
        <title>Psychrosphaera aquimaarina strain SW33 isolated from seawater.</title>
        <authorList>
            <person name="Bayburt H."/>
            <person name="Kim J.M."/>
            <person name="Choi B.J."/>
            <person name="Jeon C.O."/>
        </authorList>
    </citation>
    <scope>NUCLEOTIDE SEQUENCE [LARGE SCALE GENOMIC DNA]</scope>
    <source>
        <strain evidence="1 2">KCTC 52743</strain>
    </source>
</reference>
<evidence type="ECO:0008006" key="3">
    <source>
        <dbReference type="Google" id="ProtNLM"/>
    </source>
</evidence>
<gene>
    <name evidence="1" type="ORF">RT723_15115</name>
</gene>
<keyword evidence="2" id="KW-1185">Reference proteome</keyword>
<sequence>MKLTVFITAILLLTGCTNKTVYLFNNGYPQESVDEVAVKLINLGYDVEHVNAEIPAEFSDTAIATHPVVAAPADLPIIENILKESEFPTPSYYQFAQGNHFYSPDSFGLYLRNGYQK</sequence>
<comment type="caution">
    <text evidence="1">The sequence shown here is derived from an EMBL/GenBank/DDBJ whole genome shotgun (WGS) entry which is preliminary data.</text>
</comment>
<accession>A0ABU3R496</accession>
<name>A0ABU3R496_9GAMM</name>
<proteinExistence type="predicted"/>
<organism evidence="1 2">
    <name type="scientific">Psychrosphaera aquimarina</name>
    <dbReference type="NCBI Taxonomy" id="2044854"/>
    <lineage>
        <taxon>Bacteria</taxon>
        <taxon>Pseudomonadati</taxon>
        <taxon>Pseudomonadota</taxon>
        <taxon>Gammaproteobacteria</taxon>
        <taxon>Alteromonadales</taxon>
        <taxon>Pseudoalteromonadaceae</taxon>
        <taxon>Psychrosphaera</taxon>
    </lineage>
</organism>
<dbReference type="RefSeq" id="WP_315947913.1">
    <property type="nucleotide sequence ID" value="NZ_JAWCUA010000010.1"/>
</dbReference>
<dbReference type="PROSITE" id="PS51257">
    <property type="entry name" value="PROKAR_LIPOPROTEIN"/>
    <property type="match status" value="1"/>
</dbReference>
<dbReference type="EMBL" id="JAWCUA010000010">
    <property type="protein sequence ID" value="MDU0114297.1"/>
    <property type="molecule type" value="Genomic_DNA"/>
</dbReference>